<proteinExistence type="predicted"/>
<reference evidence="1" key="1">
    <citation type="submission" date="2022-02" db="EMBL/GenBank/DDBJ databases">
        <title>Plant Genome Project.</title>
        <authorList>
            <person name="Zhang R.-G."/>
        </authorList>
    </citation>
    <scope>NUCLEOTIDE SEQUENCE</scope>
    <source>
        <strain evidence="1">AT1</strain>
    </source>
</reference>
<dbReference type="EMBL" id="CM046393">
    <property type="protein sequence ID" value="KAI8550973.1"/>
    <property type="molecule type" value="Genomic_DNA"/>
</dbReference>
<dbReference type="Proteomes" id="UP001062846">
    <property type="component" value="Chromosome 6"/>
</dbReference>
<evidence type="ECO:0000313" key="1">
    <source>
        <dbReference type="EMBL" id="KAI8550973.1"/>
    </source>
</evidence>
<protein>
    <submittedName>
        <fullName evidence="1">Uncharacterized protein</fullName>
    </submittedName>
</protein>
<gene>
    <name evidence="1" type="ORF">RHMOL_Rhmol06G0148200</name>
</gene>
<name>A0ACC0NEQ5_RHOML</name>
<comment type="caution">
    <text evidence="1">The sequence shown here is derived from an EMBL/GenBank/DDBJ whole genome shotgun (WGS) entry which is preliminary data.</text>
</comment>
<sequence>MGIKRGERNGETRAADHFHLLPSLADMGSFPLIFSIVLSFSVIASCSPPSTNSIIYPNFTASSVHFIDGSLGFLTSPNGTFRAAILSPGGQGGSGTNYYLCILHVPSNTITWSANRNTPISSTGTMTLSATGIVVADEDGSLKWSTPPLNSSVSSLQLTETGNLLLVNQSNATLWESFLYPTDTIVIGQNLPAGVFLSSAASSTDLSVGSYSLSLTASDALLLWQNSTYWKLSMVTAAFTLNSSYPVEYMAMNQSGLYLFGNNGSVVVMQVNVSVSTFGIAKLDYSGQFSVSSLTGTDLTPVLVGPDDKCQFPLICGTLGLCTDYANIPVCSCPSNFRLISSQSQNSTICVPSDGTYSLSNSCNSTDNNNMSNSSISYLSLGYGIDYFANDFTKPVKSGVNLSVCEDLCSSECSCLGIFYDNSSDSCYFLQNQIGSVVSSTNNDRVGFVKAIVGPSPSNSGHSIGFPIAAIVLLPLIGFFLLAALGFFLWRRSKSSTSWTLNPNNQVDPSSDDLELDAFSIPGLPVRFGYEELEAATDKFKNMIGSGGFGAVYKGTLPDKSLVAVKKITNFGIQGMKDFCSEIAIIGNIHHINLVKLIGFCAQGSERLLVYEYMNHGSLDHTLFGNGLVLEWKERVAIALGMARGLAYLHSGCQQKIIHCDIKPENILLHDHFQAKISDFGLSKLLSSEQSTLFTTMRGTRGYLAPEWLTGSAISDKTDVYSFGMVLLEIVSGRKNCSLRTQCESKENESSGGGYSSSSGQGLVYFPMFALEMHEQGRYLELADPKLEGRVTGEDVEKLVRVALCCAHEDPTLRPNMVSVVSMLEGDIPLGEPKLESLNFLRFYGRRFAEASMIEENNGQHDLMFPLLNASSGSSRSSLPLNISRMSSQQISGPR</sequence>
<evidence type="ECO:0000313" key="2">
    <source>
        <dbReference type="Proteomes" id="UP001062846"/>
    </source>
</evidence>
<organism evidence="1 2">
    <name type="scientific">Rhododendron molle</name>
    <name type="common">Chinese azalea</name>
    <name type="synonym">Azalea mollis</name>
    <dbReference type="NCBI Taxonomy" id="49168"/>
    <lineage>
        <taxon>Eukaryota</taxon>
        <taxon>Viridiplantae</taxon>
        <taxon>Streptophyta</taxon>
        <taxon>Embryophyta</taxon>
        <taxon>Tracheophyta</taxon>
        <taxon>Spermatophyta</taxon>
        <taxon>Magnoliopsida</taxon>
        <taxon>eudicotyledons</taxon>
        <taxon>Gunneridae</taxon>
        <taxon>Pentapetalae</taxon>
        <taxon>asterids</taxon>
        <taxon>Ericales</taxon>
        <taxon>Ericaceae</taxon>
        <taxon>Ericoideae</taxon>
        <taxon>Rhodoreae</taxon>
        <taxon>Rhododendron</taxon>
    </lineage>
</organism>
<keyword evidence="2" id="KW-1185">Reference proteome</keyword>
<accession>A0ACC0NEQ5</accession>